<comment type="caution">
    <text evidence="9">The sequence shown here is derived from an EMBL/GenBank/DDBJ whole genome shotgun (WGS) entry which is preliminary data.</text>
</comment>
<evidence type="ECO:0000256" key="5">
    <source>
        <dbReference type="ARBA" id="ARBA00023004"/>
    </source>
</evidence>
<sequence>MSRNSSSVFKYSSLTDINAVQHHVFGCPLVALVVFLLPTLYLLRQWALPKPMPGIPFRRDATRRILGDIPALLKAMRNADHTYMHWVEQQMRELDTPIMQLFMRPFSKPVLILADFREAQDILMRRKEWDRSDMLRDLFGGLIPGHHARERTNDVWKSHRRLLQDLMSPPFLHNVAGPAVYANAISLIRLWDVKAGIARGRPFSAHDDVYKAALDAVQAFAFGSDFEYNATRPNVDLLGALDDDAVRALLSAGGDDGSEDAPVEFPEAKPHEVVTATLQLAEAVEKVQGWPSMALAWKLLRLTPSHRRAEGIKNAYILTELRRAVDHMQLPDYDDANRRLRSAVDHMIRREAQMAEKEGRKPDFFSRDMISETFGFVITGHDTTSTTVLWALKRLADNPVPQARLRSALRDAFPGAVRERRDPSIGDITGTSIPYLDAVMEEVLRVAGTNAAVDRQAMADTQVLGYPVPKDTVMLILTQGYKVSKAPFQIEEGSRSRSSQAAMSAGRARREWDAGDVSDFKPERWLVPSSSVGSDREVSFNPEAGPQLAFGLGVRACYGRRLAYLELRIMLTLIVWNFELLPCPGRLSKYSARIGVTTKPKSCYVRLRKVGHDGRD</sequence>
<keyword evidence="4 7" id="KW-0479">Metal-binding</keyword>
<keyword evidence="3 7" id="KW-0349">Heme</keyword>
<dbReference type="Gene3D" id="1.10.630.10">
    <property type="entry name" value="Cytochrome P450"/>
    <property type="match status" value="1"/>
</dbReference>
<evidence type="ECO:0000313" key="10">
    <source>
        <dbReference type="Proteomes" id="UP000693942"/>
    </source>
</evidence>
<dbReference type="AlphaFoldDB" id="A0A8J5NV65"/>
<evidence type="ECO:0000256" key="6">
    <source>
        <dbReference type="ARBA" id="ARBA00023033"/>
    </source>
</evidence>
<name>A0A8J5NV65_FUSOX</name>
<feature type="binding site" description="axial binding residue" evidence="7">
    <location>
        <position position="557"/>
    </location>
    <ligand>
        <name>heme</name>
        <dbReference type="ChEBI" id="CHEBI:30413"/>
    </ligand>
    <ligandPart>
        <name>Fe</name>
        <dbReference type="ChEBI" id="CHEBI:18248"/>
    </ligandPart>
</feature>
<dbReference type="Pfam" id="PF00067">
    <property type="entry name" value="p450"/>
    <property type="match status" value="2"/>
</dbReference>
<evidence type="ECO:0000313" key="9">
    <source>
        <dbReference type="EMBL" id="KAG7407955.1"/>
    </source>
</evidence>
<dbReference type="PRINTS" id="PR00465">
    <property type="entry name" value="EP450IV"/>
</dbReference>
<keyword evidence="6 9" id="KW-0560">Oxidoreductase</keyword>
<dbReference type="SUPFAM" id="SSF48264">
    <property type="entry name" value="Cytochrome P450"/>
    <property type="match status" value="1"/>
</dbReference>
<keyword evidence="6 9" id="KW-0503">Monooxygenase</keyword>
<keyword evidence="5 7" id="KW-0408">Iron</keyword>
<organism evidence="9 10">
    <name type="scientific">Fusarium oxysporum f. sp. raphani</name>
    <dbReference type="NCBI Taxonomy" id="96318"/>
    <lineage>
        <taxon>Eukaryota</taxon>
        <taxon>Fungi</taxon>
        <taxon>Dikarya</taxon>
        <taxon>Ascomycota</taxon>
        <taxon>Pezizomycotina</taxon>
        <taxon>Sordariomycetes</taxon>
        <taxon>Hypocreomycetidae</taxon>
        <taxon>Hypocreales</taxon>
        <taxon>Nectriaceae</taxon>
        <taxon>Fusarium</taxon>
        <taxon>Fusarium oxysporum species complex</taxon>
    </lineage>
</organism>
<proteinExistence type="inferred from homology"/>
<dbReference type="PRINTS" id="PR00385">
    <property type="entry name" value="P450"/>
</dbReference>
<dbReference type="InterPro" id="IPR001128">
    <property type="entry name" value="Cyt_P450"/>
</dbReference>
<reference evidence="9" key="1">
    <citation type="submission" date="2021-04" db="EMBL/GenBank/DDBJ databases">
        <title>First draft genome resource for Brassicaceae pathogens Fusarium oxysporum f. sp. raphani and Fusarium oxysporum f. sp. rapae.</title>
        <authorList>
            <person name="Asai S."/>
        </authorList>
    </citation>
    <scope>NUCLEOTIDE SEQUENCE</scope>
    <source>
        <strain evidence="9">Tf1262</strain>
    </source>
</reference>
<evidence type="ECO:0000256" key="8">
    <source>
        <dbReference type="SAM" id="Phobius"/>
    </source>
</evidence>
<dbReference type="GO" id="GO:0004497">
    <property type="term" value="F:monooxygenase activity"/>
    <property type="evidence" value="ECO:0007669"/>
    <property type="project" value="UniProtKB-KW"/>
</dbReference>
<comment type="similarity">
    <text evidence="2">Belongs to the cytochrome P450 family.</text>
</comment>
<gene>
    <name evidence="9" type="ORF">Forpi1262_v018158</name>
</gene>
<comment type="cofactor">
    <cofactor evidence="1 7">
        <name>heme</name>
        <dbReference type="ChEBI" id="CHEBI:30413"/>
    </cofactor>
</comment>
<dbReference type="GO" id="GO:0005506">
    <property type="term" value="F:iron ion binding"/>
    <property type="evidence" value="ECO:0007669"/>
    <property type="project" value="InterPro"/>
</dbReference>
<evidence type="ECO:0000256" key="3">
    <source>
        <dbReference type="ARBA" id="ARBA00022617"/>
    </source>
</evidence>
<keyword evidence="8" id="KW-1133">Transmembrane helix</keyword>
<dbReference type="PANTHER" id="PTHR24305">
    <property type="entry name" value="CYTOCHROME P450"/>
    <property type="match status" value="1"/>
</dbReference>
<protein>
    <submittedName>
        <fullName evidence="9">Cytochrome P450 monooxygenase TRI13</fullName>
    </submittedName>
</protein>
<evidence type="ECO:0000256" key="4">
    <source>
        <dbReference type="ARBA" id="ARBA00022723"/>
    </source>
</evidence>
<dbReference type="EMBL" id="JAELUR010000030">
    <property type="protein sequence ID" value="KAG7407955.1"/>
    <property type="molecule type" value="Genomic_DNA"/>
</dbReference>
<dbReference type="Proteomes" id="UP000693942">
    <property type="component" value="Unassembled WGS sequence"/>
</dbReference>
<accession>A0A8J5NV65</accession>
<dbReference type="InterPro" id="IPR050121">
    <property type="entry name" value="Cytochrome_P450_monoxygenase"/>
</dbReference>
<dbReference type="PANTHER" id="PTHR24305:SF232">
    <property type="entry name" value="P450, PUTATIVE (EUROFUNG)-RELATED"/>
    <property type="match status" value="1"/>
</dbReference>
<dbReference type="InterPro" id="IPR002403">
    <property type="entry name" value="Cyt_P450_E_grp-IV"/>
</dbReference>
<evidence type="ECO:0000256" key="7">
    <source>
        <dbReference type="PIRSR" id="PIRSR602403-1"/>
    </source>
</evidence>
<keyword evidence="8" id="KW-0472">Membrane</keyword>
<dbReference type="GO" id="GO:0016705">
    <property type="term" value="F:oxidoreductase activity, acting on paired donors, with incorporation or reduction of molecular oxygen"/>
    <property type="evidence" value="ECO:0007669"/>
    <property type="project" value="InterPro"/>
</dbReference>
<keyword evidence="8" id="KW-0812">Transmembrane</keyword>
<feature type="transmembrane region" description="Helical" evidence="8">
    <location>
        <begin position="20"/>
        <end position="43"/>
    </location>
</feature>
<dbReference type="InterPro" id="IPR036396">
    <property type="entry name" value="Cyt_P450_sf"/>
</dbReference>
<dbReference type="GO" id="GO:0020037">
    <property type="term" value="F:heme binding"/>
    <property type="evidence" value="ECO:0007669"/>
    <property type="project" value="InterPro"/>
</dbReference>
<evidence type="ECO:0000256" key="2">
    <source>
        <dbReference type="ARBA" id="ARBA00010617"/>
    </source>
</evidence>
<evidence type="ECO:0000256" key="1">
    <source>
        <dbReference type="ARBA" id="ARBA00001971"/>
    </source>
</evidence>